<dbReference type="EMBL" id="PTIX01000036">
    <property type="protein sequence ID" value="PPK62232.1"/>
    <property type="molecule type" value="Genomic_DNA"/>
</dbReference>
<dbReference type="Proteomes" id="UP000239203">
    <property type="component" value="Unassembled WGS sequence"/>
</dbReference>
<dbReference type="OrthoDB" id="4773013at2"/>
<dbReference type="RefSeq" id="WP_104483279.1">
    <property type="nucleotide sequence ID" value="NZ_CP154825.1"/>
</dbReference>
<accession>A0A2S6GC98</accession>
<name>A0A2S6GC98_9PSEU</name>
<evidence type="ECO:0000313" key="3">
    <source>
        <dbReference type="Proteomes" id="UP000239203"/>
    </source>
</evidence>
<keyword evidence="1" id="KW-0812">Transmembrane</keyword>
<keyword evidence="1" id="KW-1133">Transmembrane helix</keyword>
<sequence length="164" mass="17144">MTSSEEDIAAIRDEVNAVERRAPVDLGLRAIIIAVAVFVLIVGYILPWMGDSAGWQVLLGTDDAAGRAGTVPRLFAGTSLAFGIVTSALALALRRWPLIWAAALGGWFAAVDGLLAIWTRQSTAGLTSPGPGIGLAISEAAMVVTAALWLKTAWTRPPANHNAD</sequence>
<evidence type="ECO:0000313" key="2">
    <source>
        <dbReference type="EMBL" id="PPK62232.1"/>
    </source>
</evidence>
<comment type="caution">
    <text evidence="2">The sequence shown here is derived from an EMBL/GenBank/DDBJ whole genome shotgun (WGS) entry which is preliminary data.</text>
</comment>
<reference evidence="2 3" key="1">
    <citation type="submission" date="2018-02" db="EMBL/GenBank/DDBJ databases">
        <title>Genomic Encyclopedia of Archaeal and Bacterial Type Strains, Phase II (KMG-II): from individual species to whole genera.</title>
        <authorList>
            <person name="Goeker M."/>
        </authorList>
    </citation>
    <scope>NUCLEOTIDE SEQUENCE [LARGE SCALE GENOMIC DNA]</scope>
    <source>
        <strain evidence="2 3">YU 961-1</strain>
    </source>
</reference>
<feature type="transmembrane region" description="Helical" evidence="1">
    <location>
        <begin position="130"/>
        <end position="150"/>
    </location>
</feature>
<feature type="transmembrane region" description="Helical" evidence="1">
    <location>
        <begin position="70"/>
        <end position="91"/>
    </location>
</feature>
<protein>
    <submittedName>
        <fullName evidence="2">Uncharacterized protein</fullName>
    </submittedName>
</protein>
<organism evidence="2 3">
    <name type="scientific">Actinokineospora auranticolor</name>
    <dbReference type="NCBI Taxonomy" id="155976"/>
    <lineage>
        <taxon>Bacteria</taxon>
        <taxon>Bacillati</taxon>
        <taxon>Actinomycetota</taxon>
        <taxon>Actinomycetes</taxon>
        <taxon>Pseudonocardiales</taxon>
        <taxon>Pseudonocardiaceae</taxon>
        <taxon>Actinokineospora</taxon>
    </lineage>
</organism>
<proteinExistence type="predicted"/>
<feature type="transmembrane region" description="Helical" evidence="1">
    <location>
        <begin position="98"/>
        <end position="118"/>
    </location>
</feature>
<keyword evidence="1" id="KW-0472">Membrane</keyword>
<gene>
    <name evidence="2" type="ORF">CLV40_13643</name>
</gene>
<evidence type="ECO:0000256" key="1">
    <source>
        <dbReference type="SAM" id="Phobius"/>
    </source>
</evidence>
<feature type="transmembrane region" description="Helical" evidence="1">
    <location>
        <begin position="30"/>
        <end position="50"/>
    </location>
</feature>
<dbReference type="AlphaFoldDB" id="A0A2S6GC98"/>
<keyword evidence="3" id="KW-1185">Reference proteome</keyword>